<dbReference type="EMBL" id="BMAV01022970">
    <property type="protein sequence ID" value="GFY78378.1"/>
    <property type="molecule type" value="Genomic_DNA"/>
</dbReference>
<keyword evidence="2" id="KW-1185">Reference proteome</keyword>
<comment type="caution">
    <text evidence="1">The sequence shown here is derived from an EMBL/GenBank/DDBJ whole genome shotgun (WGS) entry which is preliminary data.</text>
</comment>
<organism evidence="1 2">
    <name type="scientific">Trichonephila inaurata madagascariensis</name>
    <dbReference type="NCBI Taxonomy" id="2747483"/>
    <lineage>
        <taxon>Eukaryota</taxon>
        <taxon>Metazoa</taxon>
        <taxon>Ecdysozoa</taxon>
        <taxon>Arthropoda</taxon>
        <taxon>Chelicerata</taxon>
        <taxon>Arachnida</taxon>
        <taxon>Araneae</taxon>
        <taxon>Araneomorphae</taxon>
        <taxon>Entelegynae</taxon>
        <taxon>Araneoidea</taxon>
        <taxon>Nephilidae</taxon>
        <taxon>Trichonephila</taxon>
        <taxon>Trichonephila inaurata</taxon>
    </lineage>
</organism>
<reference evidence="1" key="1">
    <citation type="submission" date="2020-08" db="EMBL/GenBank/DDBJ databases">
        <title>Multicomponent nature underlies the extraordinary mechanical properties of spider dragline silk.</title>
        <authorList>
            <person name="Kono N."/>
            <person name="Nakamura H."/>
            <person name="Mori M."/>
            <person name="Yoshida Y."/>
            <person name="Ohtoshi R."/>
            <person name="Malay A.D."/>
            <person name="Moran D.A.P."/>
            <person name="Tomita M."/>
            <person name="Numata K."/>
            <person name="Arakawa K."/>
        </authorList>
    </citation>
    <scope>NUCLEOTIDE SEQUENCE</scope>
</reference>
<evidence type="ECO:0000313" key="1">
    <source>
        <dbReference type="EMBL" id="GFY78378.1"/>
    </source>
</evidence>
<protein>
    <submittedName>
        <fullName evidence="1">Uncharacterized protein</fullName>
    </submittedName>
</protein>
<name>A0A8X7CRG9_9ARAC</name>
<dbReference type="AlphaFoldDB" id="A0A8X7CRG9"/>
<gene>
    <name evidence="1" type="ORF">TNIN_444851</name>
</gene>
<dbReference type="Proteomes" id="UP000886998">
    <property type="component" value="Unassembled WGS sequence"/>
</dbReference>
<accession>A0A8X7CRG9</accession>
<evidence type="ECO:0000313" key="2">
    <source>
        <dbReference type="Proteomes" id="UP000886998"/>
    </source>
</evidence>
<proteinExistence type="predicted"/>
<sequence length="142" mass="16010">MLIMEGLFRNIRLLNGRSWRGGRAIIGIFGATVKIEMERFGVQSDAIGDCFRKGRPISNIYPMLFKYNTNLHIKKNEYTRQLAIKQSTDNRNSTRHLQGTVMFHSAAAEASLSSDLGDKVKDWTLLGPWLHPAVSDVHSGLH</sequence>